<dbReference type="GeneID" id="29522919"/>
<reference evidence="3 5" key="2">
    <citation type="submission" date="2023-03" db="EMBL/GenBank/DDBJ databases">
        <title>Comparative genome and transcriptome analysis combination mining strategies for increasing vitamin B12 production of Ensifer adhaerens strain.</title>
        <authorList>
            <person name="Yongheng L."/>
        </authorList>
    </citation>
    <scope>NUCLEOTIDE SEQUENCE [LARGE SCALE GENOMIC DNA]</scope>
    <source>
        <strain evidence="3 5">Casida A-T305</strain>
        <plasmid evidence="3 5">unnamedB</plasmid>
    </source>
</reference>
<dbReference type="InterPro" id="IPR001387">
    <property type="entry name" value="Cro/C1-type_HTH"/>
</dbReference>
<gene>
    <name evidence="2" type="ORF">NE863_29720</name>
    <name evidence="3" type="ORF">P4B07_33290</name>
</gene>
<dbReference type="Gene3D" id="1.10.260.40">
    <property type="entry name" value="lambda repressor-like DNA-binding domains"/>
    <property type="match status" value="1"/>
</dbReference>
<keyword evidence="5" id="KW-1185">Reference proteome</keyword>
<name>A0A9Q8YFM0_ENSAD</name>
<feature type="domain" description="HTH cro/C1-type" evidence="1">
    <location>
        <begin position="22"/>
        <end position="76"/>
    </location>
</feature>
<dbReference type="Pfam" id="PF01381">
    <property type="entry name" value="HTH_3"/>
    <property type="match status" value="1"/>
</dbReference>
<protein>
    <submittedName>
        <fullName evidence="2">Helix-turn-helix domain-containing protein</fullName>
    </submittedName>
    <submittedName>
        <fullName evidence="3">Helix-turn-helix transcriptional regulator</fullName>
    </submittedName>
</protein>
<evidence type="ECO:0000259" key="1">
    <source>
        <dbReference type="PROSITE" id="PS50943"/>
    </source>
</evidence>
<proteinExistence type="predicted"/>
<dbReference type="AlphaFoldDB" id="A0A9Q8YFM0"/>
<dbReference type="Proteomes" id="UP001214094">
    <property type="component" value="Plasmid unnamedB"/>
</dbReference>
<dbReference type="EMBL" id="CP098809">
    <property type="protein sequence ID" value="USJ28033.1"/>
    <property type="molecule type" value="Genomic_DNA"/>
</dbReference>
<evidence type="ECO:0000313" key="5">
    <source>
        <dbReference type="Proteomes" id="UP001214094"/>
    </source>
</evidence>
<accession>A0A9Q8YFM0</accession>
<dbReference type="EMBL" id="CP121310">
    <property type="protein sequence ID" value="WFP94677.1"/>
    <property type="molecule type" value="Genomic_DNA"/>
</dbReference>
<dbReference type="InterPro" id="IPR010982">
    <property type="entry name" value="Lambda_DNA-bd_dom_sf"/>
</dbReference>
<geneLocation type="plasmid" evidence="2 4">
    <name>pB</name>
</geneLocation>
<evidence type="ECO:0000313" key="4">
    <source>
        <dbReference type="Proteomes" id="UP001055460"/>
    </source>
</evidence>
<geneLocation type="plasmid" evidence="3 5">
    <name>unnamedB</name>
</geneLocation>
<sequence length="88" mass="9566">MNDMLAPRATADATDDTIGGRISLARDAIKLSIEEISAIAGVTEETWISWENDRAEPRANRLDMMAGILQVNIAWLLDGRGTGPVEAR</sequence>
<dbReference type="GO" id="GO:0003677">
    <property type="term" value="F:DNA binding"/>
    <property type="evidence" value="ECO:0007669"/>
    <property type="project" value="InterPro"/>
</dbReference>
<dbReference type="SMART" id="SM00530">
    <property type="entry name" value="HTH_XRE"/>
    <property type="match status" value="1"/>
</dbReference>
<keyword evidence="2" id="KW-0614">Plasmid</keyword>
<evidence type="ECO:0000313" key="2">
    <source>
        <dbReference type="EMBL" id="USJ28033.1"/>
    </source>
</evidence>
<evidence type="ECO:0000313" key="3">
    <source>
        <dbReference type="EMBL" id="WFP94677.1"/>
    </source>
</evidence>
<organism evidence="2 4">
    <name type="scientific">Ensifer adhaerens</name>
    <name type="common">Sinorhizobium morelense</name>
    <dbReference type="NCBI Taxonomy" id="106592"/>
    <lineage>
        <taxon>Bacteria</taxon>
        <taxon>Pseudomonadati</taxon>
        <taxon>Pseudomonadota</taxon>
        <taxon>Alphaproteobacteria</taxon>
        <taxon>Hyphomicrobiales</taxon>
        <taxon>Rhizobiaceae</taxon>
        <taxon>Sinorhizobium/Ensifer group</taxon>
        <taxon>Ensifer</taxon>
    </lineage>
</organism>
<dbReference type="PROSITE" id="PS50943">
    <property type="entry name" value="HTH_CROC1"/>
    <property type="match status" value="1"/>
</dbReference>
<dbReference type="RefSeq" id="WP_226020894.1">
    <property type="nucleotide sequence ID" value="NZ_CP015882.1"/>
</dbReference>
<dbReference type="CDD" id="cd00093">
    <property type="entry name" value="HTH_XRE"/>
    <property type="match status" value="1"/>
</dbReference>
<reference evidence="2" key="1">
    <citation type="submission" date="2022-06" db="EMBL/GenBank/DDBJ databases">
        <title>Physiological and biochemical characterization and genomic elucidation of a strain of the genus Ensifer adhaerens M8 that combines arsenic oxidation and chromium reduction.</title>
        <authorList>
            <person name="Li X."/>
            <person name="Yu c."/>
        </authorList>
    </citation>
    <scope>NUCLEOTIDE SEQUENCE</scope>
    <source>
        <strain evidence="2">M8</strain>
        <plasmid evidence="2">pB</plasmid>
    </source>
</reference>
<dbReference type="SUPFAM" id="SSF47413">
    <property type="entry name" value="lambda repressor-like DNA-binding domains"/>
    <property type="match status" value="1"/>
</dbReference>
<dbReference type="Proteomes" id="UP001055460">
    <property type="component" value="Plasmid pB"/>
</dbReference>